<dbReference type="Gene3D" id="3.30.420.40">
    <property type="match status" value="2"/>
</dbReference>
<dbReference type="UniPathway" id="UPA00340">
    <property type="reaction ID" value="UER00458"/>
</dbReference>
<comment type="cofactor">
    <cofactor evidence="9">
        <name>Mg(2+)</name>
        <dbReference type="ChEBI" id="CHEBI:18420"/>
    </cofactor>
    <cofactor evidence="9">
        <name>Mn(2+)</name>
        <dbReference type="ChEBI" id="CHEBI:29035"/>
    </cofactor>
    <text evidence="9">Mg(2+). Can also accept Mn(2+).</text>
</comment>
<dbReference type="NCBIfam" id="TIGR00016">
    <property type="entry name" value="ackA"/>
    <property type="match status" value="1"/>
</dbReference>
<dbReference type="RefSeq" id="WP_111196400.1">
    <property type="nucleotide sequence ID" value="NZ_QKVK01000002.1"/>
</dbReference>
<evidence type="ECO:0000256" key="7">
    <source>
        <dbReference type="ARBA" id="ARBA00022840"/>
    </source>
</evidence>
<dbReference type="PRINTS" id="PR00471">
    <property type="entry name" value="ACETATEKNASE"/>
</dbReference>
<dbReference type="PROSITE" id="PS01076">
    <property type="entry name" value="ACETATE_KINASE_2"/>
    <property type="match status" value="1"/>
</dbReference>
<evidence type="ECO:0000256" key="6">
    <source>
        <dbReference type="ARBA" id="ARBA00022777"/>
    </source>
</evidence>
<reference evidence="12" key="1">
    <citation type="submission" date="2018-06" db="EMBL/GenBank/DDBJ databases">
        <title>Aestuariibacter litoralis strain KCTC 52945T.</title>
        <authorList>
            <person name="Li X."/>
            <person name="Salam N."/>
            <person name="Li J.-L."/>
            <person name="Chen Y.-M."/>
            <person name="Yang Z.-W."/>
            <person name="Zhang L.-Y."/>
            <person name="Han M.-X."/>
            <person name="Xiao M."/>
            <person name="Li W.-J."/>
        </authorList>
    </citation>
    <scope>NUCLEOTIDE SEQUENCE [LARGE SCALE GENOMIC DNA]</scope>
    <source>
        <strain evidence="12">KCTC 52945</strain>
    </source>
</reference>
<organism evidence="11 12">
    <name type="scientific">Aestuariivirga litoralis</name>
    <dbReference type="NCBI Taxonomy" id="2650924"/>
    <lineage>
        <taxon>Bacteria</taxon>
        <taxon>Pseudomonadati</taxon>
        <taxon>Pseudomonadota</taxon>
        <taxon>Alphaproteobacteria</taxon>
        <taxon>Hyphomicrobiales</taxon>
        <taxon>Aestuariivirgaceae</taxon>
        <taxon>Aestuariivirga</taxon>
    </lineage>
</organism>
<dbReference type="GO" id="GO:0008776">
    <property type="term" value="F:acetate kinase activity"/>
    <property type="evidence" value="ECO:0007669"/>
    <property type="project" value="UniProtKB-UniRule"/>
</dbReference>
<dbReference type="EMBL" id="QKVK01000002">
    <property type="protein sequence ID" value="PZF77653.1"/>
    <property type="molecule type" value="Genomic_DNA"/>
</dbReference>
<evidence type="ECO:0000256" key="8">
    <source>
        <dbReference type="ARBA" id="ARBA00022842"/>
    </source>
</evidence>
<evidence type="ECO:0000256" key="4">
    <source>
        <dbReference type="ARBA" id="ARBA00022723"/>
    </source>
</evidence>
<dbReference type="Pfam" id="PF00871">
    <property type="entry name" value="Acetate_kinase"/>
    <property type="match status" value="1"/>
</dbReference>
<feature type="binding site" evidence="9">
    <location>
        <position position="14"/>
    </location>
    <ligand>
        <name>ATP</name>
        <dbReference type="ChEBI" id="CHEBI:30616"/>
    </ligand>
</feature>
<dbReference type="PANTHER" id="PTHR21060">
    <property type="entry name" value="ACETATE KINASE"/>
    <property type="match status" value="1"/>
</dbReference>
<dbReference type="AlphaFoldDB" id="A0A2W2CBU1"/>
<name>A0A2W2CBU1_9HYPH</name>
<dbReference type="HAMAP" id="MF_00020">
    <property type="entry name" value="Acetate_kinase"/>
    <property type="match status" value="1"/>
</dbReference>
<keyword evidence="12" id="KW-1185">Reference proteome</keyword>
<feature type="site" description="Transition state stabilizer" evidence="9">
    <location>
        <position position="230"/>
    </location>
</feature>
<dbReference type="GO" id="GO:0006085">
    <property type="term" value="P:acetyl-CoA biosynthetic process"/>
    <property type="evidence" value="ECO:0007669"/>
    <property type="project" value="UniProtKB-UniRule"/>
</dbReference>
<feature type="site" description="Transition state stabilizer" evidence="9">
    <location>
        <position position="170"/>
    </location>
</feature>
<keyword evidence="4 9" id="KW-0479">Metal-binding</keyword>
<keyword evidence="2 9" id="KW-0963">Cytoplasm</keyword>
<comment type="similarity">
    <text evidence="1 9 10">Belongs to the acetokinase family.</text>
</comment>
<dbReference type="InterPro" id="IPR004372">
    <property type="entry name" value="Ac/propionate_kinase"/>
</dbReference>
<feature type="binding site" evidence="9">
    <location>
        <begin position="197"/>
        <end position="201"/>
    </location>
    <ligand>
        <name>ATP</name>
        <dbReference type="ChEBI" id="CHEBI:30616"/>
    </ligand>
</feature>
<comment type="catalytic activity">
    <reaction evidence="9">
        <text>acetate + ATP = acetyl phosphate + ADP</text>
        <dbReference type="Rhea" id="RHEA:11352"/>
        <dbReference type="ChEBI" id="CHEBI:22191"/>
        <dbReference type="ChEBI" id="CHEBI:30089"/>
        <dbReference type="ChEBI" id="CHEBI:30616"/>
        <dbReference type="ChEBI" id="CHEBI:456216"/>
        <dbReference type="EC" id="2.7.2.1"/>
    </reaction>
</comment>
<keyword evidence="3 9" id="KW-0808">Transferase</keyword>
<dbReference type="SUPFAM" id="SSF53067">
    <property type="entry name" value="Actin-like ATPase domain"/>
    <property type="match status" value="2"/>
</dbReference>
<keyword evidence="6 9" id="KW-0418">Kinase</keyword>
<dbReference type="GO" id="GO:0005829">
    <property type="term" value="C:cytosol"/>
    <property type="evidence" value="ECO:0007669"/>
    <property type="project" value="TreeGrafter"/>
</dbReference>
<proteinExistence type="inferred from homology"/>
<dbReference type="InterPro" id="IPR023865">
    <property type="entry name" value="Aliphatic_acid_kinase_CS"/>
</dbReference>
<evidence type="ECO:0000256" key="1">
    <source>
        <dbReference type="ARBA" id="ARBA00008748"/>
    </source>
</evidence>
<gene>
    <name evidence="9" type="primary">ackA</name>
    <name evidence="11" type="ORF">DK847_04230</name>
</gene>
<evidence type="ECO:0000256" key="10">
    <source>
        <dbReference type="RuleBase" id="RU003835"/>
    </source>
</evidence>
<dbReference type="PROSITE" id="PS01075">
    <property type="entry name" value="ACETATE_KINASE_1"/>
    <property type="match status" value="1"/>
</dbReference>
<feature type="active site" description="Proton donor/acceptor" evidence="9">
    <location>
        <position position="139"/>
    </location>
</feature>
<evidence type="ECO:0000313" key="11">
    <source>
        <dbReference type="EMBL" id="PZF77653.1"/>
    </source>
</evidence>
<protein>
    <recommendedName>
        <fullName evidence="9">Acetate kinase</fullName>
        <ecNumber evidence="9">2.7.2.1</ecNumber>
    </recommendedName>
    <alternativeName>
        <fullName evidence="9">Acetokinase</fullName>
    </alternativeName>
</protein>
<sequence>MKILVLNAGSSSLKFAVFDGALKVLLKGQVSGIGSKPRLEVDGHGGRDVPHVTTPSEGLLVAAEWLADNGHEPSQFTGIGHRIVHGGTQYVSPVVVDDQVQQDLDALRQLAPLHLPFGLGVLREMRRVAPEVPNIACFDTAFHATQPELATRLPLPRSYFDKGYRRYGFHGLNYQHVVEALPHVSGKPLPRRLLAAHLGSGASMCAIHDGKSVATTMGFSTADGLVMGTRTGSIDPGVLVALMRDEHMDLEQLEDILYRRSGLLGLSGISPDMRVLLASDRTEASEAVDYYCYSAARHAASLVPALGGVDAMVFTGGVGENAGAVRARIMSHLKWLGIGPGNVYVVPANEELTIARGVKELV</sequence>
<comment type="subcellular location">
    <subcellularLocation>
        <location evidence="9">Cytoplasm</location>
    </subcellularLocation>
</comment>
<dbReference type="InterPro" id="IPR000890">
    <property type="entry name" value="Aliphatic_acid_kin_short-chain"/>
</dbReference>
<dbReference type="GO" id="GO:0000287">
    <property type="term" value="F:magnesium ion binding"/>
    <property type="evidence" value="ECO:0007669"/>
    <property type="project" value="UniProtKB-UniRule"/>
</dbReference>
<feature type="binding site" evidence="9">
    <location>
        <position position="350"/>
    </location>
    <ligand>
        <name>Mg(2+)</name>
        <dbReference type="ChEBI" id="CHEBI:18420"/>
    </ligand>
</feature>
<feature type="binding site" evidence="9">
    <location>
        <begin position="317"/>
        <end position="321"/>
    </location>
    <ligand>
        <name>ATP</name>
        <dbReference type="ChEBI" id="CHEBI:30616"/>
    </ligand>
</feature>
<comment type="subunit">
    <text evidence="9">Homodimer.</text>
</comment>
<comment type="function">
    <text evidence="9">Catalyzes the formation of acetyl phosphate from acetate and ATP. Can also catalyze the reverse reaction.</text>
</comment>
<feature type="binding site" evidence="9">
    <location>
        <position position="7"/>
    </location>
    <ligand>
        <name>Mg(2+)</name>
        <dbReference type="ChEBI" id="CHEBI:18420"/>
    </ligand>
</feature>
<comment type="caution">
    <text evidence="11">The sequence shown here is derived from an EMBL/GenBank/DDBJ whole genome shotgun (WGS) entry which is preliminary data.</text>
</comment>
<evidence type="ECO:0000256" key="3">
    <source>
        <dbReference type="ARBA" id="ARBA00022679"/>
    </source>
</evidence>
<accession>A0A2W2CBU1</accession>
<dbReference type="GO" id="GO:0005524">
    <property type="term" value="F:ATP binding"/>
    <property type="evidence" value="ECO:0007669"/>
    <property type="project" value="UniProtKB-KW"/>
</dbReference>
<dbReference type="PANTHER" id="PTHR21060:SF21">
    <property type="entry name" value="ACETATE KINASE"/>
    <property type="match status" value="1"/>
</dbReference>
<dbReference type="PIRSF" id="PIRSF000722">
    <property type="entry name" value="Acetate_prop_kin"/>
    <property type="match status" value="1"/>
</dbReference>
<keyword evidence="5 9" id="KW-0547">Nucleotide-binding</keyword>
<feature type="binding site" evidence="9">
    <location>
        <begin position="272"/>
        <end position="274"/>
    </location>
    <ligand>
        <name>ATP</name>
        <dbReference type="ChEBI" id="CHEBI:30616"/>
    </ligand>
</feature>
<comment type="pathway">
    <text evidence="9">Metabolic intermediate biosynthesis; acetyl-CoA biosynthesis; acetyl-CoA from acetate: step 1/2.</text>
</comment>
<feature type="binding site" evidence="9">
    <location>
        <position position="82"/>
    </location>
    <ligand>
        <name>substrate</name>
    </ligand>
</feature>
<dbReference type="Proteomes" id="UP000248795">
    <property type="component" value="Unassembled WGS sequence"/>
</dbReference>
<dbReference type="GO" id="GO:0006083">
    <property type="term" value="P:acetate metabolic process"/>
    <property type="evidence" value="ECO:0007669"/>
    <property type="project" value="TreeGrafter"/>
</dbReference>
<keyword evidence="7 9" id="KW-0067">ATP-binding</keyword>
<evidence type="ECO:0000256" key="9">
    <source>
        <dbReference type="HAMAP-Rule" id="MF_00020"/>
    </source>
</evidence>
<evidence type="ECO:0000256" key="5">
    <source>
        <dbReference type="ARBA" id="ARBA00022741"/>
    </source>
</evidence>
<evidence type="ECO:0000313" key="12">
    <source>
        <dbReference type="Proteomes" id="UP000248795"/>
    </source>
</evidence>
<keyword evidence="8 9" id="KW-0460">Magnesium</keyword>
<evidence type="ECO:0000256" key="2">
    <source>
        <dbReference type="ARBA" id="ARBA00022490"/>
    </source>
</evidence>
<dbReference type="InterPro" id="IPR043129">
    <property type="entry name" value="ATPase_NBD"/>
</dbReference>
<dbReference type="EC" id="2.7.2.1" evidence="9"/>